<evidence type="ECO:0000313" key="7">
    <source>
        <dbReference type="Proteomes" id="UP000829685"/>
    </source>
</evidence>
<dbReference type="Gene3D" id="3.90.230.10">
    <property type="entry name" value="Creatinase/methionine aminopeptidase superfamily"/>
    <property type="match status" value="1"/>
</dbReference>
<gene>
    <name evidence="6" type="ORF">JX265_009870</name>
</gene>
<dbReference type="Gene3D" id="3.40.350.10">
    <property type="entry name" value="Creatinase/prolidase N-terminal domain"/>
    <property type="match status" value="1"/>
</dbReference>
<dbReference type="InterPro" id="IPR000994">
    <property type="entry name" value="Pept_M24"/>
</dbReference>
<feature type="transmembrane region" description="Helical" evidence="3">
    <location>
        <begin position="37"/>
        <end position="58"/>
    </location>
</feature>
<dbReference type="Pfam" id="PF01321">
    <property type="entry name" value="Creatinase_N"/>
    <property type="match status" value="1"/>
</dbReference>
<feature type="domain" description="Creatinase N-terminal" evidence="5">
    <location>
        <begin position="106"/>
        <end position="237"/>
    </location>
</feature>
<dbReference type="InterPro" id="IPR036005">
    <property type="entry name" value="Creatinase/aminopeptidase-like"/>
</dbReference>
<reference evidence="6" key="1">
    <citation type="submission" date="2021-03" db="EMBL/GenBank/DDBJ databases">
        <title>Revisited historic fungal species revealed as producer of novel bioactive compounds through whole genome sequencing and comparative genomics.</title>
        <authorList>
            <person name="Vignolle G.A."/>
            <person name="Hochenegger N."/>
            <person name="Mach R.L."/>
            <person name="Mach-Aigner A.R."/>
            <person name="Javad Rahimi M."/>
            <person name="Salim K.A."/>
            <person name="Chan C.M."/>
            <person name="Lim L.B.L."/>
            <person name="Cai F."/>
            <person name="Druzhinina I.S."/>
            <person name="U'Ren J.M."/>
            <person name="Derntl C."/>
        </authorList>
    </citation>
    <scope>NUCLEOTIDE SEQUENCE</scope>
    <source>
        <strain evidence="6">TUCIM 5799</strain>
    </source>
</reference>
<evidence type="ECO:0000256" key="3">
    <source>
        <dbReference type="SAM" id="Phobius"/>
    </source>
</evidence>
<dbReference type="InterPro" id="IPR029149">
    <property type="entry name" value="Creatin/AminoP/Spt16_N"/>
</dbReference>
<keyword evidence="3" id="KW-0812">Transmembrane</keyword>
<comment type="caution">
    <text evidence="6">The sequence shown here is derived from an EMBL/GenBank/DDBJ whole genome shotgun (WGS) entry which is preliminary data.</text>
</comment>
<dbReference type="Proteomes" id="UP000829685">
    <property type="component" value="Unassembled WGS sequence"/>
</dbReference>
<evidence type="ECO:0000259" key="5">
    <source>
        <dbReference type="Pfam" id="PF01321"/>
    </source>
</evidence>
<evidence type="ECO:0000256" key="1">
    <source>
        <dbReference type="ARBA" id="ARBA00020658"/>
    </source>
</evidence>
<dbReference type="InterPro" id="IPR000587">
    <property type="entry name" value="Creatinase_N"/>
</dbReference>
<keyword evidence="3" id="KW-1133">Transmembrane helix</keyword>
<evidence type="ECO:0000259" key="4">
    <source>
        <dbReference type="Pfam" id="PF00557"/>
    </source>
</evidence>
<dbReference type="PANTHER" id="PTHR46112:SF2">
    <property type="entry name" value="XAA-PRO AMINOPEPTIDASE P-RELATED"/>
    <property type="match status" value="1"/>
</dbReference>
<dbReference type="InterPro" id="IPR050659">
    <property type="entry name" value="Peptidase_M24B"/>
</dbReference>
<dbReference type="PANTHER" id="PTHR46112">
    <property type="entry name" value="AMINOPEPTIDASE"/>
    <property type="match status" value="1"/>
</dbReference>
<proteinExistence type="predicted"/>
<evidence type="ECO:0000256" key="2">
    <source>
        <dbReference type="SAM" id="MobiDB-lite"/>
    </source>
</evidence>
<dbReference type="SUPFAM" id="SSF55920">
    <property type="entry name" value="Creatinase/aminopeptidase"/>
    <property type="match status" value="1"/>
</dbReference>
<dbReference type="EMBL" id="JAFIMR010000031">
    <property type="protein sequence ID" value="KAI1860471.1"/>
    <property type="molecule type" value="Genomic_DNA"/>
</dbReference>
<dbReference type="AlphaFoldDB" id="A0A9P9WFF0"/>
<feature type="domain" description="Peptidase M24" evidence="4">
    <location>
        <begin position="255"/>
        <end position="458"/>
    </location>
</feature>
<organism evidence="6 7">
    <name type="scientific">Neoarthrinium moseri</name>
    <dbReference type="NCBI Taxonomy" id="1658444"/>
    <lineage>
        <taxon>Eukaryota</taxon>
        <taxon>Fungi</taxon>
        <taxon>Dikarya</taxon>
        <taxon>Ascomycota</taxon>
        <taxon>Pezizomycotina</taxon>
        <taxon>Sordariomycetes</taxon>
        <taxon>Xylariomycetidae</taxon>
        <taxon>Amphisphaeriales</taxon>
        <taxon>Apiosporaceae</taxon>
        <taxon>Neoarthrinium</taxon>
    </lineage>
</organism>
<feature type="region of interest" description="Disordered" evidence="2">
    <location>
        <begin position="1"/>
        <end position="26"/>
    </location>
</feature>
<protein>
    <recommendedName>
        <fullName evidence="1">Probable Xaa-Pro aminopeptidase P</fullName>
    </recommendedName>
</protein>
<dbReference type="Pfam" id="PF00557">
    <property type="entry name" value="Peptidase_M24"/>
    <property type="match status" value="1"/>
</dbReference>
<evidence type="ECO:0000313" key="6">
    <source>
        <dbReference type="EMBL" id="KAI1860471.1"/>
    </source>
</evidence>
<keyword evidence="3" id="KW-0472">Membrane</keyword>
<name>A0A9P9WFF0_9PEZI</name>
<keyword evidence="7" id="KW-1185">Reference proteome</keyword>
<dbReference type="SUPFAM" id="SSF53092">
    <property type="entry name" value="Creatinase/prolidase N-terminal domain"/>
    <property type="match status" value="1"/>
</dbReference>
<accession>A0A9P9WFF0</accession>
<sequence>MDREMEKEALLPGGNPPPAASPSRRAPGSVRATISRIFWWLFCVVRIVALVLVVVQAITHKPIFNAGTRRDELTAASLESCAWDVLESHASLLSVPPIGRDEYIARQARLADALRAAGVDAFIAEPSASTAYYANISYTFELSERPFLMILDKDAQFSYLVPKFEAGRIAGLDMVYEDKKVIVWAEEESPYEVLAKETGFGKVMLDEHTRFMIAAGLQKAGVEVVPMSETIQSLRAVKTEAEIAILKGINAFTLELIRSLQKCIKLGMTQETVVSSAHALFGRVGVGSGFWAIVLFGDQAAYPHGGKHGKTLSDGEFVLIDIGSKLHDYGSDVTRTILPSDAVVSDELLGIWQTVHAAQSAGFHRMWPNETCSVVDAGSREVVKKAGYGPYYTHRLGHGLGLEMHEHPYLNGANNEKLKVGEVVTNEPGIYVTTEQAADVGRKVGFGVRLEDPILVTEQGGVPMTGRRAKSPYDP</sequence>